<accession>A0A8J3TC24</accession>
<evidence type="ECO:0000313" key="3">
    <source>
        <dbReference type="Proteomes" id="UP000599074"/>
    </source>
</evidence>
<dbReference type="RefSeq" id="WP_168114433.1">
    <property type="nucleotide sequence ID" value="NZ_BOON01000018.1"/>
</dbReference>
<keyword evidence="1" id="KW-0732">Signal</keyword>
<evidence type="ECO:0000313" key="2">
    <source>
        <dbReference type="EMBL" id="GII22407.1"/>
    </source>
</evidence>
<feature type="chain" id="PRO_5039591034" description="Secreted protein" evidence="1">
    <location>
        <begin position="30"/>
        <end position="205"/>
    </location>
</feature>
<dbReference type="InterPro" id="IPR006311">
    <property type="entry name" value="TAT_signal"/>
</dbReference>
<sequence length="205" mass="21800">MSHSFKRRLAAATGAATVGLLLLAAPVQAAPTAEAADVTPNTAKPSAAEIEANNAAARASLPPNVTMTVIGELPKLSGPTDHYSQNGSTIASGATVLAAATVPYNFTFDGVRSLYGRTFQLTESSTVCKDVKATWDNGYHDQYHYFYISLNGSSVTVPADGVARSYCWSQVPTYTDHQFYYAVANNSGGHYAFVSGSGRVRYSWQ</sequence>
<dbReference type="EMBL" id="BOON01000018">
    <property type="protein sequence ID" value="GII22407.1"/>
    <property type="molecule type" value="Genomic_DNA"/>
</dbReference>
<keyword evidence="3" id="KW-1185">Reference proteome</keyword>
<protein>
    <recommendedName>
        <fullName evidence="4">Secreted protein</fullName>
    </recommendedName>
</protein>
<feature type="signal peptide" evidence="1">
    <location>
        <begin position="1"/>
        <end position="29"/>
    </location>
</feature>
<dbReference type="Proteomes" id="UP000599074">
    <property type="component" value="Unassembled WGS sequence"/>
</dbReference>
<evidence type="ECO:0000256" key="1">
    <source>
        <dbReference type="SAM" id="SignalP"/>
    </source>
</evidence>
<dbReference type="PROSITE" id="PS51318">
    <property type="entry name" value="TAT"/>
    <property type="match status" value="1"/>
</dbReference>
<proteinExistence type="predicted"/>
<name>A0A8J3TC24_9ACTN</name>
<comment type="caution">
    <text evidence="2">The sequence shown here is derived from an EMBL/GenBank/DDBJ whole genome shotgun (WGS) entry which is preliminary data.</text>
</comment>
<evidence type="ECO:0008006" key="4">
    <source>
        <dbReference type="Google" id="ProtNLM"/>
    </source>
</evidence>
<dbReference type="AlphaFoldDB" id="A0A8J3TC24"/>
<reference evidence="2" key="1">
    <citation type="submission" date="2021-01" db="EMBL/GenBank/DDBJ databases">
        <title>Whole genome shotgun sequence of Planosporangium mesophilum NBRC 109066.</title>
        <authorList>
            <person name="Komaki H."/>
            <person name="Tamura T."/>
        </authorList>
    </citation>
    <scope>NUCLEOTIDE SEQUENCE</scope>
    <source>
        <strain evidence="2">NBRC 109066</strain>
    </source>
</reference>
<organism evidence="2 3">
    <name type="scientific">Planosporangium mesophilum</name>
    <dbReference type="NCBI Taxonomy" id="689768"/>
    <lineage>
        <taxon>Bacteria</taxon>
        <taxon>Bacillati</taxon>
        <taxon>Actinomycetota</taxon>
        <taxon>Actinomycetes</taxon>
        <taxon>Micromonosporales</taxon>
        <taxon>Micromonosporaceae</taxon>
        <taxon>Planosporangium</taxon>
    </lineage>
</organism>
<gene>
    <name evidence="2" type="ORF">Pme01_20040</name>
</gene>